<accession>A0A915I3R4</accession>
<evidence type="ECO:0000313" key="2">
    <source>
        <dbReference type="WBParaSite" id="nRc.2.0.1.t08773-RA"/>
    </source>
</evidence>
<keyword evidence="1" id="KW-1185">Reference proteome</keyword>
<dbReference type="Proteomes" id="UP000887565">
    <property type="component" value="Unplaced"/>
</dbReference>
<name>A0A915I3R4_ROMCU</name>
<protein>
    <submittedName>
        <fullName evidence="2">Uncharacterized protein</fullName>
    </submittedName>
</protein>
<proteinExistence type="predicted"/>
<dbReference type="AlphaFoldDB" id="A0A915I3R4"/>
<evidence type="ECO:0000313" key="1">
    <source>
        <dbReference type="Proteomes" id="UP000887565"/>
    </source>
</evidence>
<reference evidence="2" key="1">
    <citation type="submission" date="2022-11" db="UniProtKB">
        <authorList>
            <consortium name="WormBaseParasite"/>
        </authorList>
    </citation>
    <scope>IDENTIFICATION</scope>
</reference>
<dbReference type="WBParaSite" id="nRc.2.0.1.t08773-RA">
    <property type="protein sequence ID" value="nRc.2.0.1.t08773-RA"/>
    <property type="gene ID" value="nRc.2.0.1.g08773"/>
</dbReference>
<organism evidence="1 2">
    <name type="scientific">Romanomermis culicivorax</name>
    <name type="common">Nematode worm</name>
    <dbReference type="NCBI Taxonomy" id="13658"/>
    <lineage>
        <taxon>Eukaryota</taxon>
        <taxon>Metazoa</taxon>
        <taxon>Ecdysozoa</taxon>
        <taxon>Nematoda</taxon>
        <taxon>Enoplea</taxon>
        <taxon>Dorylaimia</taxon>
        <taxon>Mermithida</taxon>
        <taxon>Mermithoidea</taxon>
        <taxon>Mermithidae</taxon>
        <taxon>Romanomermis</taxon>
    </lineage>
</organism>
<sequence>MKHALQELSSGCSEFSSRSHQFIKIKEKLKFSTSMFNLQSSYSLQVLPLASRGIFFLEPITILDSDQIWEAYCPLYMGDCTGVRVVNTDSREPDYGTAILDHKLSKFDAMCPNFNEYCASSDKKIQHAIRYLNLCYSLASYGRVANCSAKYTKPEQLRKLEGCKKCHKYCQQFIH</sequence>